<dbReference type="KEGG" id="hdo:MUK72_09640"/>
<dbReference type="AlphaFoldDB" id="A0AAV3SL07"/>
<protein>
    <submittedName>
        <fullName evidence="3">NUDIX domain-containing protein</fullName>
    </submittedName>
</protein>
<reference evidence="2" key="3">
    <citation type="submission" date="2023-12" db="EMBL/GenBank/DDBJ databases">
        <authorList>
            <person name="Sun Q."/>
            <person name="Inoue M."/>
        </authorList>
    </citation>
    <scope>NUCLEOTIDE SEQUENCE</scope>
    <source>
        <strain evidence="2">JCM 12289</strain>
    </source>
</reference>
<dbReference type="EMBL" id="CP095005">
    <property type="protein sequence ID" value="UOO94232.1"/>
    <property type="molecule type" value="Genomic_DNA"/>
</dbReference>
<keyword evidence="4" id="KW-1185">Reference proteome</keyword>
<evidence type="ECO:0000313" key="5">
    <source>
        <dbReference type="Proteomes" id="UP001500962"/>
    </source>
</evidence>
<proteinExistence type="predicted"/>
<name>A0AAV3SL07_HALDO</name>
<dbReference type="InterPro" id="IPR015797">
    <property type="entry name" value="NUDIX_hydrolase-like_dom_sf"/>
</dbReference>
<organism evidence="2 5">
    <name type="scientific">Halococcus dombrowskii</name>
    <dbReference type="NCBI Taxonomy" id="179637"/>
    <lineage>
        <taxon>Archaea</taxon>
        <taxon>Methanobacteriati</taxon>
        <taxon>Methanobacteriota</taxon>
        <taxon>Stenosarchaea group</taxon>
        <taxon>Halobacteria</taxon>
        <taxon>Halobacteriales</taxon>
        <taxon>Halococcaceae</taxon>
        <taxon>Halococcus</taxon>
    </lineage>
</organism>
<dbReference type="Pfam" id="PF00293">
    <property type="entry name" value="NUDIX"/>
    <property type="match status" value="1"/>
</dbReference>
<feature type="domain" description="Nudix hydrolase" evidence="1">
    <location>
        <begin position="48"/>
        <end position="169"/>
    </location>
</feature>
<evidence type="ECO:0000313" key="2">
    <source>
        <dbReference type="EMBL" id="GAA0474534.1"/>
    </source>
</evidence>
<sequence length="169" mass="18597">MNEAERSEQWVTDQLDRLEEVYGSAPVHQLGWTVPSARYERAADADGIERAVAGVHVTNDADEVLLIRDGHDEWACPRGPVEPGESLESGAKRNVREATGIDCSIDAVERITIVGIGDETDRERPQVYCLVVRFVGSSGPDERVECGESPVRWRSSRPTDRLDAGVLAI</sequence>
<evidence type="ECO:0000259" key="1">
    <source>
        <dbReference type="PROSITE" id="PS51462"/>
    </source>
</evidence>
<dbReference type="GeneID" id="71762110"/>
<reference evidence="2" key="1">
    <citation type="journal article" date="2014" name="Int. J. Syst. Evol. Microbiol.">
        <title>Complete genome sequence of Corynebacterium casei LMG S-19264T (=DSM 44701T), isolated from a smear-ripened cheese.</title>
        <authorList>
            <consortium name="US DOE Joint Genome Institute (JGI-PGF)"/>
            <person name="Walter F."/>
            <person name="Albersmeier A."/>
            <person name="Kalinowski J."/>
            <person name="Ruckert C."/>
        </authorList>
    </citation>
    <scope>NUCLEOTIDE SEQUENCE</scope>
    <source>
        <strain evidence="2">JCM 12289</strain>
    </source>
</reference>
<dbReference type="RefSeq" id="WP_244699493.1">
    <property type="nucleotide sequence ID" value="NZ_BAAADN010000075.1"/>
</dbReference>
<reference evidence="3" key="2">
    <citation type="submission" date="2022-04" db="EMBL/GenBank/DDBJ databases">
        <title>Sequencing and genomic assembly of Halococcus dombrowskii.</title>
        <authorList>
            <person name="Lim S.W."/>
            <person name="MacLea K.S."/>
        </authorList>
    </citation>
    <scope>NUCLEOTIDE SEQUENCE</scope>
    <source>
        <strain evidence="3">H4</strain>
    </source>
</reference>
<dbReference type="PROSITE" id="PS51462">
    <property type="entry name" value="NUDIX"/>
    <property type="match status" value="1"/>
</dbReference>
<evidence type="ECO:0000313" key="4">
    <source>
        <dbReference type="Proteomes" id="UP000830542"/>
    </source>
</evidence>
<dbReference type="Gene3D" id="3.90.79.10">
    <property type="entry name" value="Nucleoside Triphosphate Pyrophosphohydrolase"/>
    <property type="match status" value="1"/>
</dbReference>
<evidence type="ECO:0000313" key="3">
    <source>
        <dbReference type="EMBL" id="UOO94232.1"/>
    </source>
</evidence>
<dbReference type="Proteomes" id="UP001500962">
    <property type="component" value="Unassembled WGS sequence"/>
</dbReference>
<dbReference type="EMBL" id="BAAADN010000075">
    <property type="protein sequence ID" value="GAA0474534.1"/>
    <property type="molecule type" value="Genomic_DNA"/>
</dbReference>
<dbReference type="Proteomes" id="UP000830542">
    <property type="component" value="Chromosome"/>
</dbReference>
<dbReference type="SUPFAM" id="SSF55811">
    <property type="entry name" value="Nudix"/>
    <property type="match status" value="1"/>
</dbReference>
<accession>A0AAV3SL07</accession>
<dbReference type="InterPro" id="IPR000086">
    <property type="entry name" value="NUDIX_hydrolase_dom"/>
</dbReference>
<gene>
    <name evidence="2" type="ORF">GCM10008985_33820</name>
    <name evidence="3" type="ORF">MUK72_09640</name>
</gene>